<comment type="function">
    <text evidence="2">Transfers an acetyl group from acetyl-CoA to L-homoserine, forming acetyl-L-homoserine.</text>
</comment>
<keyword evidence="2 4" id="KW-0012">Acyltransferase</keyword>
<dbReference type="RefSeq" id="WP_274154066.1">
    <property type="nucleotide sequence ID" value="NZ_CP117812.1"/>
</dbReference>
<keyword evidence="2" id="KW-0028">Amino-acid biosynthesis</keyword>
<comment type="subcellular location">
    <subcellularLocation>
        <location evidence="2">Cytoplasm</location>
    </subcellularLocation>
</comment>
<feature type="domain" description="AB hydrolase-1" evidence="3">
    <location>
        <begin position="52"/>
        <end position="363"/>
    </location>
</feature>
<feature type="active site" evidence="2">
    <location>
        <position position="357"/>
    </location>
</feature>
<keyword evidence="2" id="KW-0963">Cytoplasm</keyword>
<dbReference type="Proteomes" id="UP001214250">
    <property type="component" value="Chromosome 2"/>
</dbReference>
<comment type="subunit">
    <text evidence="2">Homodimer.</text>
</comment>
<dbReference type="PANTHER" id="PTHR32268:SF11">
    <property type="entry name" value="HOMOSERINE O-ACETYLTRANSFERASE"/>
    <property type="match status" value="1"/>
</dbReference>
<comment type="pathway">
    <text evidence="2">Amino-acid biosynthesis; L-methionine biosynthesis via de novo pathway; O-acetyl-L-homoserine from L-homoserine: step 1/1.</text>
</comment>
<gene>
    <name evidence="2" type="primary">metXA</name>
    <name evidence="4" type="ORF">PQO03_15330</name>
</gene>
<dbReference type="PANTHER" id="PTHR32268">
    <property type="entry name" value="HOMOSERINE O-ACETYLTRANSFERASE"/>
    <property type="match status" value="1"/>
</dbReference>
<dbReference type="HAMAP" id="MF_00296">
    <property type="entry name" value="MetX_acyltransf"/>
    <property type="match status" value="1"/>
</dbReference>
<dbReference type="NCBIfam" id="NF001209">
    <property type="entry name" value="PRK00175.1"/>
    <property type="match status" value="1"/>
</dbReference>
<dbReference type="GO" id="GO:0004414">
    <property type="term" value="F:homoserine O-acetyltransferase activity"/>
    <property type="evidence" value="ECO:0007669"/>
    <property type="project" value="UniProtKB-EC"/>
</dbReference>
<dbReference type="Pfam" id="PF00561">
    <property type="entry name" value="Abhydrolase_1"/>
    <property type="match status" value="1"/>
</dbReference>
<dbReference type="InterPro" id="IPR008220">
    <property type="entry name" value="HAT_MetX-like"/>
</dbReference>
<comment type="catalytic activity">
    <reaction evidence="2">
        <text>L-homoserine + acetyl-CoA = O-acetyl-L-homoserine + CoA</text>
        <dbReference type="Rhea" id="RHEA:13701"/>
        <dbReference type="ChEBI" id="CHEBI:57287"/>
        <dbReference type="ChEBI" id="CHEBI:57288"/>
        <dbReference type="ChEBI" id="CHEBI:57476"/>
        <dbReference type="ChEBI" id="CHEBI:57716"/>
        <dbReference type="EC" id="2.3.1.31"/>
    </reaction>
</comment>
<dbReference type="SUPFAM" id="SSF53474">
    <property type="entry name" value="alpha/beta-Hydrolases"/>
    <property type="match status" value="1"/>
</dbReference>
<protein>
    <recommendedName>
        <fullName evidence="2">Homoserine O-acetyltransferase</fullName>
        <shortName evidence="2">HAT</shortName>
        <ecNumber evidence="2">2.3.1.31</ecNumber>
    </recommendedName>
    <alternativeName>
        <fullName evidence="2">Homoserine transacetylase</fullName>
        <shortName evidence="2">HTA</shortName>
    </alternativeName>
</protein>
<dbReference type="PIRSF" id="PIRSF000443">
    <property type="entry name" value="Homoser_Ac_trans"/>
    <property type="match status" value="1"/>
</dbReference>
<dbReference type="Gene3D" id="1.10.1740.110">
    <property type="match status" value="1"/>
</dbReference>
<evidence type="ECO:0000313" key="4">
    <source>
        <dbReference type="EMBL" id="WDE99206.1"/>
    </source>
</evidence>
<evidence type="ECO:0000256" key="1">
    <source>
        <dbReference type="ARBA" id="ARBA00022679"/>
    </source>
</evidence>
<keyword evidence="5" id="KW-1185">Reference proteome</keyword>
<feature type="binding site" evidence="2">
    <location>
        <position position="358"/>
    </location>
    <ligand>
        <name>substrate</name>
    </ligand>
</feature>
<keyword evidence="1 2" id="KW-0808">Transferase</keyword>
<keyword evidence="2" id="KW-0486">Methionine biosynthesis</keyword>
<name>A0ABY7W2I1_9BACT</name>
<feature type="active site" description="Nucleophile" evidence="2">
    <location>
        <position position="158"/>
    </location>
</feature>
<evidence type="ECO:0000259" key="3">
    <source>
        <dbReference type="Pfam" id="PF00561"/>
    </source>
</evidence>
<accession>A0ABY7W2I1</accession>
<reference evidence="4 5" key="1">
    <citation type="submission" date="2023-02" db="EMBL/GenBank/DDBJ databases">
        <title>Genome sequence of Lentisphaera profundi SAORIC-696.</title>
        <authorList>
            <person name="Kim e."/>
            <person name="Cho J.-C."/>
            <person name="Choi A."/>
            <person name="Kang I."/>
        </authorList>
    </citation>
    <scope>NUCLEOTIDE SEQUENCE [LARGE SCALE GENOMIC DNA]</scope>
    <source>
        <strain evidence="4 5">SAORIC-696</strain>
    </source>
</reference>
<dbReference type="EMBL" id="CP117812">
    <property type="protein sequence ID" value="WDE99206.1"/>
    <property type="molecule type" value="Genomic_DNA"/>
</dbReference>
<comment type="caution">
    <text evidence="2">Lacks conserved residue(s) required for the propagation of feature annotation.</text>
</comment>
<dbReference type="EC" id="2.3.1.31" evidence="2"/>
<comment type="similarity">
    <text evidence="2">Belongs to the AB hydrolase superfamily. MetX family.</text>
</comment>
<evidence type="ECO:0000313" key="5">
    <source>
        <dbReference type="Proteomes" id="UP001214250"/>
    </source>
</evidence>
<organism evidence="4 5">
    <name type="scientific">Lentisphaera profundi</name>
    <dbReference type="NCBI Taxonomy" id="1658616"/>
    <lineage>
        <taxon>Bacteria</taxon>
        <taxon>Pseudomonadati</taxon>
        <taxon>Lentisphaerota</taxon>
        <taxon>Lentisphaeria</taxon>
        <taxon>Lentisphaerales</taxon>
        <taxon>Lentisphaeraceae</taxon>
        <taxon>Lentisphaera</taxon>
    </lineage>
</organism>
<dbReference type="Gene3D" id="3.40.50.1820">
    <property type="entry name" value="alpha/beta hydrolase"/>
    <property type="match status" value="1"/>
</dbReference>
<dbReference type="NCBIfam" id="TIGR01392">
    <property type="entry name" value="homoserO_Ac_trn"/>
    <property type="match status" value="1"/>
</dbReference>
<feature type="binding site" evidence="2">
    <location>
        <position position="227"/>
    </location>
    <ligand>
        <name>substrate</name>
    </ligand>
</feature>
<sequence>MPQAPLAKMLVKEQFFSFASPEKPFKLRCGKTLSEVNVCFETYGQLNTKKNNAILICHALTGSAHAAGRHSEDERKPGWWDEMIGPGKSFDTNKYFIVCSNILSSCYGTTGPQSISPETKQPYNLDFPMTTIYDMVNVQHELMQHLTIDKWLAVTGGSLGGMQALQWAVTYPEKVHACLPIATAAQCSPLSIGFNWVGRESIIKDEHFDDGNYPQGSQPEKGLSIARMIAHMTYLSDAAMQNKFGRKLQEMDDVNYKFTHNFQVESYLNYQGRQFVNRFDANSYLYITRSMDYFNLSEESENNCLAQALAKTLCQFCIVSFSSDWLFPPYQSVEIVNALAENHRTATYCNIKSDAGHDAFLLEVDILAPIISNFLEQQQEGLANA</sequence>
<dbReference type="InterPro" id="IPR000073">
    <property type="entry name" value="AB_hydrolase_1"/>
</dbReference>
<evidence type="ECO:0000256" key="2">
    <source>
        <dbReference type="HAMAP-Rule" id="MF_00296"/>
    </source>
</evidence>
<proteinExistence type="inferred from homology"/>
<feature type="active site" evidence="2">
    <location>
        <position position="324"/>
    </location>
</feature>
<dbReference type="InterPro" id="IPR029058">
    <property type="entry name" value="AB_hydrolase_fold"/>
</dbReference>